<name>E5XQD1_SEGRC</name>
<dbReference type="SUPFAM" id="SSF55469">
    <property type="entry name" value="FMN-dependent nitroreductase-like"/>
    <property type="match status" value="1"/>
</dbReference>
<dbReference type="EMBL" id="ACZI02000002">
    <property type="protein sequence ID" value="EFV13452.1"/>
    <property type="molecule type" value="Genomic_DNA"/>
</dbReference>
<dbReference type="AlphaFoldDB" id="E5XQD1"/>
<accession>E5XQD1</accession>
<protein>
    <recommendedName>
        <fullName evidence="3">NAD(P)H nitroreductase</fullName>
    </recommendedName>
</protein>
<comment type="caution">
    <text evidence="1">The sequence shown here is derived from an EMBL/GenBank/DDBJ whole genome shotgun (WGS) entry which is preliminary data.</text>
</comment>
<sequence>MSRTFPDDRTVAAVISLADRAPSLHNSQPWLWRVGRESVHLYADPARQLREADPDGRELLISCGAALHHARLAFAALGWRAETRRLPNPAEPAHLAAIELHRHDPSATEVMLCAAISARNSDRRRLSPRSVPGHVVEAMERAAAAEGALLAAADSIARRTLSTAAVEAAGHHSASLEYRREIERWTGKHLSSDGVLAVSTPPVASGPNDMPDRRFTAPGLWQSAAADHCSDDEIRGSGDVILTLSTALDDRAAQLRAGEATSAALLAAAQRGLSTCLLTEALEIPATRSRIRREVTGQRYPQAIIRVGWPPEDGSALASAPRRAAHEVLAPLSTAQRYETRP</sequence>
<dbReference type="Proteomes" id="UP000004816">
    <property type="component" value="Unassembled WGS sequence"/>
</dbReference>
<dbReference type="Gene3D" id="3.40.109.10">
    <property type="entry name" value="NADH Oxidase"/>
    <property type="match status" value="1"/>
</dbReference>
<gene>
    <name evidence="1" type="ORF">HMPREF9336_01703</name>
</gene>
<evidence type="ECO:0000313" key="1">
    <source>
        <dbReference type="EMBL" id="EFV13452.1"/>
    </source>
</evidence>
<reference evidence="1 2" key="1">
    <citation type="journal article" date="2011" name="Stand. Genomic Sci.">
        <title>High quality draft genome sequence of Segniliparus rugosus CDC 945(T)= (ATCC BAA-974(T)).</title>
        <authorList>
            <person name="Earl A.M."/>
            <person name="Desjardins C.A."/>
            <person name="Fitzgerald M.G."/>
            <person name="Arachchi H.M."/>
            <person name="Zeng Q."/>
            <person name="Mehta T."/>
            <person name="Griggs A."/>
            <person name="Birren B.W."/>
            <person name="Toney N.C."/>
            <person name="Carr J."/>
            <person name="Posey J."/>
            <person name="Butler W.R."/>
        </authorList>
    </citation>
    <scope>NUCLEOTIDE SEQUENCE [LARGE SCALE GENOMIC DNA]</scope>
    <source>
        <strain evidence="2">ATCC BAA-974 / DSM 45345 / CCUG 50838 / CIP 108380 / JCM 13579 / CDC 945</strain>
    </source>
</reference>
<dbReference type="InterPro" id="IPR000415">
    <property type="entry name" value="Nitroreductase-like"/>
</dbReference>
<dbReference type="RefSeq" id="WP_007469410.1">
    <property type="nucleotide sequence ID" value="NZ_KI391953.1"/>
</dbReference>
<evidence type="ECO:0008006" key="3">
    <source>
        <dbReference type="Google" id="ProtNLM"/>
    </source>
</evidence>
<dbReference type="GO" id="GO:0016491">
    <property type="term" value="F:oxidoreductase activity"/>
    <property type="evidence" value="ECO:0007669"/>
    <property type="project" value="InterPro"/>
</dbReference>
<dbReference type="NCBIfam" id="NF047509">
    <property type="entry name" value="Rv3131_FMN_oxido"/>
    <property type="match status" value="1"/>
</dbReference>
<dbReference type="InterPro" id="IPR050627">
    <property type="entry name" value="Nitroreductase/BluB"/>
</dbReference>
<dbReference type="OrthoDB" id="8156917at2"/>
<dbReference type="HOGENOM" id="CLU_051479_1_0_11"/>
<dbReference type="STRING" id="679197.HMPREF9336_01703"/>
<dbReference type="PANTHER" id="PTHR23026:SF123">
    <property type="entry name" value="NAD(P)H NITROREDUCTASE RV3131-RELATED"/>
    <property type="match status" value="1"/>
</dbReference>
<organism evidence="1 2">
    <name type="scientific">Segniliparus rugosus (strain ATCC BAA-974 / DSM 45345 / CCUG 50838 / CIP 108380 / JCM 13579 / CDC 945)</name>
    <dbReference type="NCBI Taxonomy" id="679197"/>
    <lineage>
        <taxon>Bacteria</taxon>
        <taxon>Bacillati</taxon>
        <taxon>Actinomycetota</taxon>
        <taxon>Actinomycetes</taxon>
        <taxon>Mycobacteriales</taxon>
        <taxon>Segniliparaceae</taxon>
        <taxon>Segniliparus</taxon>
    </lineage>
</organism>
<dbReference type="eggNOG" id="COG0778">
    <property type="taxonomic scope" value="Bacteria"/>
</dbReference>
<proteinExistence type="predicted"/>
<dbReference type="PANTHER" id="PTHR23026">
    <property type="entry name" value="NADPH NITROREDUCTASE"/>
    <property type="match status" value="1"/>
</dbReference>
<evidence type="ECO:0000313" key="2">
    <source>
        <dbReference type="Proteomes" id="UP000004816"/>
    </source>
</evidence>
<keyword evidence="2" id="KW-1185">Reference proteome</keyword>